<dbReference type="AlphaFoldDB" id="T2G745"/>
<evidence type="ECO:0000256" key="2">
    <source>
        <dbReference type="SAM" id="Phobius"/>
    </source>
</evidence>
<keyword evidence="2" id="KW-1133">Transmembrane helix</keyword>
<feature type="coiled-coil region" evidence="1">
    <location>
        <begin position="29"/>
        <end position="56"/>
    </location>
</feature>
<keyword evidence="4" id="KW-1185">Reference proteome</keyword>
<dbReference type="HOGENOM" id="CLU_1400533_0_0_7"/>
<dbReference type="GO" id="GO:0043107">
    <property type="term" value="P:type IV pilus-dependent motility"/>
    <property type="evidence" value="ECO:0007669"/>
    <property type="project" value="InterPro"/>
</dbReference>
<dbReference type="Proteomes" id="UP000016587">
    <property type="component" value="Chromosome"/>
</dbReference>
<dbReference type="STRING" id="1121448.DGI_0076"/>
<reference evidence="3 4" key="1">
    <citation type="journal article" date="2013" name="J. Bacteriol.">
        <title>Roles of HynAB and Ech, the only two hydrogenases found in the model sulfate reducer Desulfovibrio gigas.</title>
        <authorList>
            <person name="Morais-Silva F.O."/>
            <person name="Santos C.I."/>
            <person name="Rodrigues R."/>
            <person name="Pereira I.A."/>
            <person name="Rodrigues-Pousada C."/>
        </authorList>
    </citation>
    <scope>NUCLEOTIDE SEQUENCE [LARGE SCALE GENOMIC DNA]</scope>
    <source>
        <strain evidence="4">ATCC 19364 / DSM 1382 / NCIMB 9332 / VKM B-1759</strain>
    </source>
</reference>
<gene>
    <name evidence="3" type="ORF">DGI_0076</name>
</gene>
<keyword evidence="1" id="KW-0175">Coiled coil</keyword>
<feature type="transmembrane region" description="Helical" evidence="2">
    <location>
        <begin position="12"/>
        <end position="30"/>
    </location>
</feature>
<dbReference type="GO" id="GO:0043683">
    <property type="term" value="P:type IV pilus assembly"/>
    <property type="evidence" value="ECO:0007669"/>
    <property type="project" value="InterPro"/>
</dbReference>
<dbReference type="Gene3D" id="3.30.70.60">
    <property type="match status" value="1"/>
</dbReference>
<name>T2G745_MEGG1</name>
<dbReference type="EMBL" id="CP006585">
    <property type="protein sequence ID" value="AGW12014.1"/>
    <property type="molecule type" value="Genomic_DNA"/>
</dbReference>
<dbReference type="KEGG" id="dgg:DGI_0076"/>
<dbReference type="InterPro" id="IPR007445">
    <property type="entry name" value="PilO"/>
</dbReference>
<organism evidence="3 4">
    <name type="scientific">Megalodesulfovibrio gigas (strain ATCC 19364 / DSM 1382 / NCIMB 9332 / VKM B-1759)</name>
    <name type="common">Desulfovibrio gigas</name>
    <dbReference type="NCBI Taxonomy" id="1121448"/>
    <lineage>
        <taxon>Bacteria</taxon>
        <taxon>Pseudomonadati</taxon>
        <taxon>Thermodesulfobacteriota</taxon>
        <taxon>Desulfovibrionia</taxon>
        <taxon>Desulfovibrionales</taxon>
        <taxon>Desulfovibrionaceae</taxon>
        <taxon>Megalodesulfovibrio</taxon>
    </lineage>
</organism>
<accession>T2G745</accession>
<evidence type="ECO:0000313" key="4">
    <source>
        <dbReference type="Proteomes" id="UP000016587"/>
    </source>
</evidence>
<reference evidence="4" key="2">
    <citation type="submission" date="2013-07" db="EMBL/GenBank/DDBJ databases">
        <authorList>
            <person name="Morais-Silva F.O."/>
            <person name="Rezende A.M."/>
            <person name="Pimentel C."/>
            <person name="Resende D.M."/>
            <person name="Santos C.I."/>
            <person name="Clemente C."/>
            <person name="de Oliveira L.M."/>
            <person name="da Silva S.M."/>
            <person name="Costa D.A."/>
            <person name="Varela-Raposo A."/>
            <person name="Horacio E.C.A."/>
            <person name="Matos M."/>
            <person name="Flores O."/>
            <person name="Ruiz J.C."/>
            <person name="Rodrigues-Pousada C."/>
        </authorList>
    </citation>
    <scope>NUCLEOTIDE SEQUENCE [LARGE SCALE GENOMIC DNA]</scope>
    <source>
        <strain evidence="4">ATCC 19364 / DSM 1382 / NCIMB 9332 / VKM B-1759</strain>
    </source>
</reference>
<dbReference type="PATRIC" id="fig|1121448.10.peg.75"/>
<keyword evidence="2" id="KW-0812">Transmembrane</keyword>
<protein>
    <submittedName>
        <fullName evidence="3">Uncharacterized protein</fullName>
    </submittedName>
</protein>
<evidence type="ECO:0000313" key="3">
    <source>
        <dbReference type="EMBL" id="AGW12014.1"/>
    </source>
</evidence>
<evidence type="ECO:0000256" key="1">
    <source>
        <dbReference type="SAM" id="Coils"/>
    </source>
</evidence>
<dbReference type="Pfam" id="PF04350">
    <property type="entry name" value="PilO"/>
    <property type="match status" value="1"/>
</dbReference>
<proteinExistence type="predicted"/>
<sequence length="194" mass="21683">MKSLGIPQQSLVKIGIYLAILLLVAFFGNMESRNKVARLDTEISRVKNEIRKQEALYPVYTRLKAEFDRKVLNELELVQTVPMKQDEVDKATDMINRMATLSGIETTSIQPDPGSLAEDPNQLLVNCEFSGDYFNFREFLKRLGAVPYVKHIQQIVTQEAARGLLYTMKVRLAVLSSNATAAPAPAAAQPAKKQ</sequence>
<keyword evidence="2" id="KW-0472">Membrane</keyword>
<dbReference type="InterPro" id="IPR014717">
    <property type="entry name" value="Transl_elong_EF1B/ribsomal_bS6"/>
</dbReference>
<dbReference type="eggNOG" id="ENOG502ZFCR">
    <property type="taxonomic scope" value="Bacteria"/>
</dbReference>